<dbReference type="PROSITE" id="PS50850">
    <property type="entry name" value="MFS"/>
    <property type="match status" value="1"/>
</dbReference>
<evidence type="ECO:0000256" key="3">
    <source>
        <dbReference type="ARBA" id="ARBA00022475"/>
    </source>
</evidence>
<keyword evidence="10" id="KW-1185">Reference proteome</keyword>
<evidence type="ECO:0000259" key="8">
    <source>
        <dbReference type="PROSITE" id="PS50850"/>
    </source>
</evidence>
<evidence type="ECO:0000256" key="5">
    <source>
        <dbReference type="ARBA" id="ARBA00022989"/>
    </source>
</evidence>
<feature type="transmembrane region" description="Helical" evidence="7">
    <location>
        <begin position="56"/>
        <end position="78"/>
    </location>
</feature>
<organism evidence="9 10">
    <name type="scientific">Deinococcus aerius</name>
    <dbReference type="NCBI Taxonomy" id="200253"/>
    <lineage>
        <taxon>Bacteria</taxon>
        <taxon>Thermotogati</taxon>
        <taxon>Deinococcota</taxon>
        <taxon>Deinococci</taxon>
        <taxon>Deinococcales</taxon>
        <taxon>Deinococcaceae</taxon>
        <taxon>Deinococcus</taxon>
    </lineage>
</organism>
<comment type="subcellular location">
    <subcellularLocation>
        <location evidence="1">Cell membrane</location>
        <topology evidence="1">Multi-pass membrane protein</topology>
    </subcellularLocation>
</comment>
<feature type="transmembrane region" description="Helical" evidence="7">
    <location>
        <begin position="379"/>
        <end position="405"/>
    </location>
</feature>
<dbReference type="InterPro" id="IPR036259">
    <property type="entry name" value="MFS_trans_sf"/>
</dbReference>
<dbReference type="EMBL" id="BFAG01000001">
    <property type="protein sequence ID" value="GBF04181.1"/>
    <property type="molecule type" value="Genomic_DNA"/>
</dbReference>
<keyword evidence="2" id="KW-0813">Transport</keyword>
<dbReference type="PANTHER" id="PTHR23513">
    <property type="entry name" value="INTEGRAL MEMBRANE EFFLUX PROTEIN-RELATED"/>
    <property type="match status" value="1"/>
</dbReference>
<feature type="transmembrane region" description="Helical" evidence="7">
    <location>
        <begin position="236"/>
        <end position="258"/>
    </location>
</feature>
<dbReference type="SUPFAM" id="SSF103473">
    <property type="entry name" value="MFS general substrate transporter"/>
    <property type="match status" value="1"/>
</dbReference>
<dbReference type="PANTHER" id="PTHR23513:SF11">
    <property type="entry name" value="STAPHYLOFERRIN A TRANSPORTER"/>
    <property type="match status" value="1"/>
</dbReference>
<feature type="domain" description="Major facilitator superfamily (MFS) profile" evidence="8">
    <location>
        <begin position="23"/>
        <end position="410"/>
    </location>
</feature>
<dbReference type="RefSeq" id="WP_103127748.1">
    <property type="nucleotide sequence ID" value="NZ_BFAG01000001.1"/>
</dbReference>
<feature type="transmembrane region" description="Helical" evidence="7">
    <location>
        <begin position="356"/>
        <end position="373"/>
    </location>
</feature>
<protein>
    <submittedName>
        <fullName evidence="9">Major facilitator superfamily MFS_1</fullName>
    </submittedName>
</protein>
<feature type="transmembrane region" description="Helical" evidence="7">
    <location>
        <begin position="324"/>
        <end position="344"/>
    </location>
</feature>
<evidence type="ECO:0000256" key="6">
    <source>
        <dbReference type="ARBA" id="ARBA00023136"/>
    </source>
</evidence>
<dbReference type="CDD" id="cd06173">
    <property type="entry name" value="MFS_MefA_like"/>
    <property type="match status" value="1"/>
</dbReference>
<dbReference type="Gene3D" id="1.20.1250.20">
    <property type="entry name" value="MFS general substrate transporter like domains"/>
    <property type="match status" value="1"/>
</dbReference>
<feature type="transmembrane region" description="Helical" evidence="7">
    <location>
        <begin position="270"/>
        <end position="288"/>
    </location>
</feature>
<dbReference type="GO" id="GO:0022857">
    <property type="term" value="F:transmembrane transporter activity"/>
    <property type="evidence" value="ECO:0007669"/>
    <property type="project" value="InterPro"/>
</dbReference>
<dbReference type="Pfam" id="PF05977">
    <property type="entry name" value="MFS_3"/>
    <property type="match status" value="1"/>
</dbReference>
<keyword evidence="3" id="KW-1003">Cell membrane</keyword>
<keyword evidence="5 7" id="KW-1133">Transmembrane helix</keyword>
<feature type="transmembrane region" description="Helical" evidence="7">
    <location>
        <begin position="182"/>
        <end position="202"/>
    </location>
</feature>
<dbReference type="Proteomes" id="UP000236569">
    <property type="component" value="Unassembled WGS sequence"/>
</dbReference>
<feature type="transmembrane region" description="Helical" evidence="7">
    <location>
        <begin position="153"/>
        <end position="176"/>
    </location>
</feature>
<feature type="transmembrane region" description="Helical" evidence="7">
    <location>
        <begin position="300"/>
        <end position="318"/>
    </location>
</feature>
<keyword evidence="6 7" id="KW-0472">Membrane</keyword>
<feature type="transmembrane region" description="Helical" evidence="7">
    <location>
        <begin position="114"/>
        <end position="132"/>
    </location>
</feature>
<accession>A0A2I9DHL5</accession>
<reference evidence="10" key="1">
    <citation type="submission" date="2018-01" db="EMBL/GenBank/DDBJ databases">
        <title>Draft Genome Sequence of the Radioresistant Bacterium Deinococcus aerius TR0125, Isolated from the Higher Atmosphere above Japan.</title>
        <authorList>
            <person name="Satoh K."/>
            <person name="Arai H."/>
            <person name="Sanzen T."/>
            <person name="Kawaguchi Y."/>
            <person name="Hayashi H."/>
            <person name="Yokobori S."/>
            <person name="Yamagishi A."/>
            <person name="Oono Y."/>
            <person name="Narumi I."/>
        </authorList>
    </citation>
    <scope>NUCLEOTIDE SEQUENCE [LARGE SCALE GENOMIC DNA]</scope>
    <source>
        <strain evidence="10">TR0125</strain>
    </source>
</reference>
<evidence type="ECO:0000313" key="10">
    <source>
        <dbReference type="Proteomes" id="UP000236569"/>
    </source>
</evidence>
<name>A0A2I9DHL5_9DEIO</name>
<keyword evidence="4 7" id="KW-0812">Transmembrane</keyword>
<feature type="transmembrane region" description="Helical" evidence="7">
    <location>
        <begin position="26"/>
        <end position="50"/>
    </location>
</feature>
<comment type="caution">
    <text evidence="9">The sequence shown here is derived from an EMBL/GenBank/DDBJ whole genome shotgun (WGS) entry which is preliminary data.</text>
</comment>
<dbReference type="InterPro" id="IPR010290">
    <property type="entry name" value="TM_effector"/>
</dbReference>
<dbReference type="InterPro" id="IPR020846">
    <property type="entry name" value="MFS_dom"/>
</dbReference>
<feature type="transmembrane region" description="Helical" evidence="7">
    <location>
        <begin position="90"/>
        <end position="108"/>
    </location>
</feature>
<proteinExistence type="predicted"/>
<evidence type="ECO:0000256" key="2">
    <source>
        <dbReference type="ARBA" id="ARBA00022448"/>
    </source>
</evidence>
<gene>
    <name evidence="9" type="ORF">DAERI_010353</name>
</gene>
<sequence length="413" mass="43394">MRIAAPSSPAGKLQTFAALQNPQFRWLWIALLVSAVGTWMQIVAQSLLVLRVTNNSSVALGTVSLAQAAAFVLFSFVGGGVADRFDKRKLLLVTQSLLALCAGLLGILTLTRHITLPGILLISFVASAVLSFDQPTRGALVPLLVPRELLTNAVALQSVAFSAAAAVGPALAGFLSGPLGPGGIFLLNAVSFVLILIVLWRLRLSGRATARDARGSFLQSLKEALGAIRHDRALPWLISGYGAVLFFGPSVSLILPIFAQRVLHLDNVGLGWLFTAVGLGNILGGLTVASFRRLEHQGRVFLGAVVGWVAALVALGLSHSLWGAMAALFVFGIALNVVQSVAIAMMQGRVEDRLRGRLMSVNTLLMMGLRPLGDFPAGALATVIGPGGVVLVGAGVVALFTGFFWTRKGLREA</sequence>
<evidence type="ECO:0000313" key="9">
    <source>
        <dbReference type="EMBL" id="GBF04181.1"/>
    </source>
</evidence>
<evidence type="ECO:0000256" key="4">
    <source>
        <dbReference type="ARBA" id="ARBA00022692"/>
    </source>
</evidence>
<evidence type="ECO:0000256" key="7">
    <source>
        <dbReference type="SAM" id="Phobius"/>
    </source>
</evidence>
<dbReference type="OrthoDB" id="9775268at2"/>
<dbReference type="AlphaFoldDB" id="A0A2I9DHL5"/>
<dbReference type="GO" id="GO:0005886">
    <property type="term" value="C:plasma membrane"/>
    <property type="evidence" value="ECO:0007669"/>
    <property type="project" value="UniProtKB-SubCell"/>
</dbReference>
<evidence type="ECO:0000256" key="1">
    <source>
        <dbReference type="ARBA" id="ARBA00004651"/>
    </source>
</evidence>